<dbReference type="SUPFAM" id="SSF56219">
    <property type="entry name" value="DNase I-like"/>
    <property type="match status" value="1"/>
</dbReference>
<reference evidence="2 3" key="1">
    <citation type="submission" date="2019-03" db="EMBL/GenBank/DDBJ databases">
        <title>Flavobacterium AT-3-2 sp. nov., isolated from arctic soil.</title>
        <authorList>
            <person name="Chaudhary D.K."/>
        </authorList>
    </citation>
    <scope>NUCLEOTIDE SEQUENCE [LARGE SCALE GENOMIC DNA]</scope>
    <source>
        <strain evidence="2 3">AT-3-2</strain>
    </source>
</reference>
<evidence type="ECO:0000259" key="1">
    <source>
        <dbReference type="Pfam" id="PF03372"/>
    </source>
</evidence>
<dbReference type="GO" id="GO:0004527">
    <property type="term" value="F:exonuclease activity"/>
    <property type="evidence" value="ECO:0007669"/>
    <property type="project" value="UniProtKB-KW"/>
</dbReference>
<name>A0A4R5APP9_9FLAO</name>
<keyword evidence="3" id="KW-1185">Reference proteome</keyword>
<feature type="domain" description="Endonuclease/exonuclease/phosphatase" evidence="1">
    <location>
        <begin position="4"/>
        <end position="212"/>
    </location>
</feature>
<keyword evidence="2" id="KW-0540">Nuclease</keyword>
<keyword evidence="2" id="KW-0378">Hydrolase</keyword>
<dbReference type="InterPro" id="IPR036691">
    <property type="entry name" value="Endo/exonu/phosph_ase_sf"/>
</dbReference>
<dbReference type="AlphaFoldDB" id="A0A4R5APP9"/>
<dbReference type="InterPro" id="IPR005135">
    <property type="entry name" value="Endo/exonuclease/phosphatase"/>
</dbReference>
<dbReference type="GO" id="GO:0004519">
    <property type="term" value="F:endonuclease activity"/>
    <property type="evidence" value="ECO:0007669"/>
    <property type="project" value="UniProtKB-KW"/>
</dbReference>
<evidence type="ECO:0000313" key="2">
    <source>
        <dbReference type="EMBL" id="TDD74613.1"/>
    </source>
</evidence>
<proteinExistence type="predicted"/>
<protein>
    <submittedName>
        <fullName evidence="2">Endonuclease/exonuclease/phosphatase family protein</fullName>
    </submittedName>
</protein>
<keyword evidence="2" id="KW-0255">Endonuclease</keyword>
<sequence>MKIATWNIERLKHIKKIAQIVAACENVNADILILTEYDERVDLKNYPFQISTRSLEDLDAKYYEHTEKRVKIYSKYEISKQYETYDEFTSCCAEINTEFGKLNVYGTILGILGNRCQNFKTDLPKQIVDYRKFSNNQNLCVAGDFNISFSDNYYFTHSGRNELNKCFKESGMMNLTENLVWNIDHIAITKEFLKLAKIELFEWNLEKNLSDHKGISAKLKVEVLDDN</sequence>
<accession>A0A4R5APP9</accession>
<dbReference type="OrthoDB" id="2079671at2"/>
<dbReference type="RefSeq" id="WP_131910399.1">
    <property type="nucleotide sequence ID" value="NZ_SMFM01000008.1"/>
</dbReference>
<dbReference type="Proteomes" id="UP000295278">
    <property type="component" value="Unassembled WGS sequence"/>
</dbReference>
<keyword evidence="2" id="KW-0269">Exonuclease</keyword>
<organism evidence="2 3">
    <name type="scientific">Flavobacterium caseinilyticum</name>
    <dbReference type="NCBI Taxonomy" id="2541732"/>
    <lineage>
        <taxon>Bacteria</taxon>
        <taxon>Pseudomonadati</taxon>
        <taxon>Bacteroidota</taxon>
        <taxon>Flavobacteriia</taxon>
        <taxon>Flavobacteriales</taxon>
        <taxon>Flavobacteriaceae</taxon>
        <taxon>Flavobacterium</taxon>
    </lineage>
</organism>
<gene>
    <name evidence="2" type="ORF">E0F89_13985</name>
</gene>
<dbReference type="Gene3D" id="3.60.10.10">
    <property type="entry name" value="Endonuclease/exonuclease/phosphatase"/>
    <property type="match status" value="1"/>
</dbReference>
<comment type="caution">
    <text evidence="2">The sequence shown here is derived from an EMBL/GenBank/DDBJ whole genome shotgun (WGS) entry which is preliminary data.</text>
</comment>
<dbReference type="EMBL" id="SMFM01000008">
    <property type="protein sequence ID" value="TDD74613.1"/>
    <property type="molecule type" value="Genomic_DNA"/>
</dbReference>
<evidence type="ECO:0000313" key="3">
    <source>
        <dbReference type="Proteomes" id="UP000295278"/>
    </source>
</evidence>
<dbReference type="Pfam" id="PF03372">
    <property type="entry name" value="Exo_endo_phos"/>
    <property type="match status" value="1"/>
</dbReference>